<gene>
    <name evidence="16" type="ORF">GPM918_LOCUS7712</name>
    <name evidence="17" type="ORF">SRO942_LOCUS7716</name>
</gene>
<dbReference type="Proteomes" id="UP000681722">
    <property type="component" value="Unassembled WGS sequence"/>
</dbReference>
<dbReference type="InterPro" id="IPR013602">
    <property type="entry name" value="Dynein_heavy_linker"/>
</dbReference>
<keyword evidence="18" id="KW-1185">Reference proteome</keyword>
<protein>
    <recommendedName>
        <fullName evidence="15">Dynein heavy chain linker domain-containing protein</fullName>
    </recommendedName>
</protein>
<dbReference type="Gene3D" id="1.20.140.100">
    <property type="entry name" value="Dynein heavy chain, N-terminal domain 2"/>
    <property type="match status" value="1"/>
</dbReference>
<keyword evidence="10" id="KW-0206">Cytoskeleton</keyword>
<evidence type="ECO:0000256" key="4">
    <source>
        <dbReference type="ARBA" id="ARBA00022741"/>
    </source>
</evidence>
<evidence type="ECO:0000256" key="11">
    <source>
        <dbReference type="ARBA" id="ARBA00023273"/>
    </source>
</evidence>
<dbReference type="EMBL" id="CAJOBC010001279">
    <property type="protein sequence ID" value="CAF3668879.1"/>
    <property type="molecule type" value="Genomic_DNA"/>
</dbReference>
<dbReference type="PANTHER" id="PTHR22878:SF70">
    <property type="entry name" value="DYNEIN HEAVY CHAIN 2, AXONEMAL"/>
    <property type="match status" value="1"/>
</dbReference>
<dbReference type="FunFam" id="1.10.287.2620:FF:000002">
    <property type="entry name" value="Dynein heavy chain 2, axonemal"/>
    <property type="match status" value="1"/>
</dbReference>
<evidence type="ECO:0000313" key="16">
    <source>
        <dbReference type="EMBL" id="CAF0882991.1"/>
    </source>
</evidence>
<comment type="subcellular location">
    <subcellularLocation>
        <location evidence="1">Cytoplasm</location>
        <location evidence="1">Cytoskeleton</location>
        <location evidence="1">Cilium axoneme</location>
    </subcellularLocation>
</comment>
<dbReference type="GO" id="GO:0005524">
    <property type="term" value="F:ATP binding"/>
    <property type="evidence" value="ECO:0007669"/>
    <property type="project" value="UniProtKB-KW"/>
</dbReference>
<evidence type="ECO:0000256" key="7">
    <source>
        <dbReference type="ARBA" id="ARBA00023054"/>
    </source>
</evidence>
<dbReference type="EMBL" id="CAJNOQ010001278">
    <property type="protein sequence ID" value="CAF0882991.1"/>
    <property type="molecule type" value="Genomic_DNA"/>
</dbReference>
<organism evidence="16 18">
    <name type="scientific">Didymodactylos carnosus</name>
    <dbReference type="NCBI Taxonomy" id="1234261"/>
    <lineage>
        <taxon>Eukaryota</taxon>
        <taxon>Metazoa</taxon>
        <taxon>Spiralia</taxon>
        <taxon>Gnathifera</taxon>
        <taxon>Rotifera</taxon>
        <taxon>Eurotatoria</taxon>
        <taxon>Bdelloidea</taxon>
        <taxon>Philodinida</taxon>
        <taxon>Philodinidae</taxon>
        <taxon>Didymodactylos</taxon>
    </lineage>
</organism>
<evidence type="ECO:0000259" key="15">
    <source>
        <dbReference type="Pfam" id="PF08393"/>
    </source>
</evidence>
<dbReference type="Gene3D" id="1.10.287.2620">
    <property type="match status" value="1"/>
</dbReference>
<dbReference type="Pfam" id="PF08393">
    <property type="entry name" value="DHC_N2"/>
    <property type="match status" value="1"/>
</dbReference>
<dbReference type="InterPro" id="IPR042222">
    <property type="entry name" value="Dynein_2_N"/>
</dbReference>
<evidence type="ECO:0000256" key="14">
    <source>
        <dbReference type="SAM" id="Phobius"/>
    </source>
</evidence>
<evidence type="ECO:0000256" key="2">
    <source>
        <dbReference type="ARBA" id="ARBA00022490"/>
    </source>
</evidence>
<keyword evidence="8" id="KW-0969">Cilium</keyword>
<feature type="domain" description="Dynein heavy chain linker" evidence="15">
    <location>
        <begin position="891"/>
        <end position="1102"/>
    </location>
</feature>
<keyword evidence="9" id="KW-0505">Motor protein</keyword>
<feature type="transmembrane region" description="Helical" evidence="14">
    <location>
        <begin position="845"/>
        <end position="866"/>
    </location>
</feature>
<evidence type="ECO:0000256" key="6">
    <source>
        <dbReference type="ARBA" id="ARBA00023017"/>
    </source>
</evidence>
<evidence type="ECO:0000256" key="13">
    <source>
        <dbReference type="SAM" id="MobiDB-lite"/>
    </source>
</evidence>
<name>A0A813YEA1_9BILA</name>
<dbReference type="GO" id="GO:0051959">
    <property type="term" value="F:dynein light intermediate chain binding"/>
    <property type="evidence" value="ECO:0007669"/>
    <property type="project" value="InterPro"/>
</dbReference>
<evidence type="ECO:0000256" key="1">
    <source>
        <dbReference type="ARBA" id="ARBA00004430"/>
    </source>
</evidence>
<evidence type="ECO:0000256" key="8">
    <source>
        <dbReference type="ARBA" id="ARBA00023069"/>
    </source>
</evidence>
<evidence type="ECO:0000313" key="17">
    <source>
        <dbReference type="EMBL" id="CAF3668879.1"/>
    </source>
</evidence>
<keyword evidence="2" id="KW-0963">Cytoplasm</keyword>
<evidence type="ECO:0000256" key="3">
    <source>
        <dbReference type="ARBA" id="ARBA00022701"/>
    </source>
</evidence>
<evidence type="ECO:0000313" key="18">
    <source>
        <dbReference type="Proteomes" id="UP000663829"/>
    </source>
</evidence>
<dbReference type="GO" id="GO:0045505">
    <property type="term" value="F:dynein intermediate chain binding"/>
    <property type="evidence" value="ECO:0007669"/>
    <property type="project" value="InterPro"/>
</dbReference>
<dbReference type="AlphaFoldDB" id="A0A813YEA1"/>
<keyword evidence="3" id="KW-0493">Microtubule</keyword>
<dbReference type="GO" id="GO:0030286">
    <property type="term" value="C:dynein complex"/>
    <property type="evidence" value="ECO:0007669"/>
    <property type="project" value="UniProtKB-KW"/>
</dbReference>
<dbReference type="GO" id="GO:0007018">
    <property type="term" value="P:microtubule-based movement"/>
    <property type="evidence" value="ECO:0007669"/>
    <property type="project" value="InterPro"/>
</dbReference>
<keyword evidence="14" id="KW-1133">Transmembrane helix</keyword>
<keyword evidence="14" id="KW-0812">Transmembrane</keyword>
<reference evidence="16" key="1">
    <citation type="submission" date="2021-02" db="EMBL/GenBank/DDBJ databases">
        <authorList>
            <person name="Nowell W R."/>
        </authorList>
    </citation>
    <scope>NUCLEOTIDE SEQUENCE</scope>
</reference>
<dbReference type="OrthoDB" id="5593012at2759"/>
<keyword evidence="5" id="KW-0067">ATP-binding</keyword>
<dbReference type="GO" id="GO:0005874">
    <property type="term" value="C:microtubule"/>
    <property type="evidence" value="ECO:0007669"/>
    <property type="project" value="UniProtKB-KW"/>
</dbReference>
<feature type="region of interest" description="Disordered" evidence="13">
    <location>
        <begin position="83"/>
        <end position="102"/>
    </location>
</feature>
<dbReference type="PANTHER" id="PTHR22878">
    <property type="entry name" value="DYNEIN HEAVY CHAIN 6, AXONEMAL-LIKE-RELATED"/>
    <property type="match status" value="1"/>
</dbReference>
<feature type="region of interest" description="Disordered" evidence="13">
    <location>
        <begin position="780"/>
        <end position="818"/>
    </location>
</feature>
<accession>A0A813YEA1</accession>
<dbReference type="Proteomes" id="UP000663829">
    <property type="component" value="Unassembled WGS sequence"/>
</dbReference>
<evidence type="ECO:0000256" key="12">
    <source>
        <dbReference type="SAM" id="Coils"/>
    </source>
</evidence>
<keyword evidence="4" id="KW-0547">Nucleotide-binding</keyword>
<dbReference type="GO" id="GO:0005930">
    <property type="term" value="C:axoneme"/>
    <property type="evidence" value="ECO:0007669"/>
    <property type="project" value="UniProtKB-SubCell"/>
</dbReference>
<dbReference type="FunFam" id="1.20.140.100:FF:000004">
    <property type="entry name" value="Dynein axonemal heavy chain 6"/>
    <property type="match status" value="1"/>
</dbReference>
<keyword evidence="6" id="KW-0243">Dynein</keyword>
<evidence type="ECO:0000256" key="5">
    <source>
        <dbReference type="ARBA" id="ARBA00022840"/>
    </source>
</evidence>
<evidence type="ECO:0000256" key="9">
    <source>
        <dbReference type="ARBA" id="ARBA00023175"/>
    </source>
</evidence>
<comment type="caution">
    <text evidence="16">The sequence shown here is derived from an EMBL/GenBank/DDBJ whole genome shotgun (WGS) entry which is preliminary data.</text>
</comment>
<keyword evidence="11" id="KW-0966">Cell projection</keyword>
<keyword evidence="7 12" id="KW-0175">Coiled coil</keyword>
<feature type="coiled-coil region" evidence="12">
    <location>
        <begin position="631"/>
        <end position="691"/>
    </location>
</feature>
<sequence>MLAPIKPKDLYIIIIMNHNGIADGPTARRKPKVPLPQIQRHPAYFENPYQNSVLFHFKLRDKQDALLKKIVLEHAHQSERDVVEKNGGKNLRPSSPGFPKTCVSEERSLKTNYMFLKDRVHSLPITPVADESFTRILNFIDPKLREGVSMQPVIKKIINETKLLYEDSMKKSQLQHVLIAPKVKGLEDEVAGPPPVEPIGLDFSSPWENIFQANRDAIKETLFIVHPTHRQVLELCDKALSPRLMIDFKRLRQLGPLDFPHLRSFILRDIERTEDYLSNGFFPLICQIFQSGKVSGITPTPEKMDHFFNSVNTLVSNQLRDLLERSIDVWCSLFRPDNQDFLPILKLDLLLNEDESKGKQQIEFSPTFNELVDVLNYVVDKIGHSINGPNRTRVATMQSFLSGDDNVPLDTRVTQTVVERAYKSLKTSAEYYFQEPLQLLKTYEDKYNYLIDGQASDDVQKFISENHTFDEYTQEFERYNSVVKQIMLEPTTVEFNLIQTSSEQLKTSLVEAARKHRQTLLDKLVNDYRNECQSICGEYEAVKQRALTKPSTTAELNDIVKFIDNAKGEKTLQLMQRIKEMQRQMEYLLEEYLFSDDDIKLNSETLLWPNNIGPIFDTSDELTQQVRGKNEQVLLEKRERLISDLQKMQRRVDEFADNGVLQMMAEYALDVKHVQKKIVDVENEIEWINQEEVQFKMAKSEYPQLEAIKTAVDPYYRLFTTVRKWQIAEKKWMDGSFLDLNSEQVEGEVEEYAREIFKIKKQFTNLVKKKKMELANKVMEKRKARGKKRMEEEAAGTTAGDHDANEQDDKDEDEREFEKLEKADPEMLRICTVILDQLDKFKVRYLLVCVCVVPCCVVTILIGLLLHVHAAEFAEREEIQQQLETYGELLSGLINQVKDRIKSFQEYLPVISILCNPGIRDRHWEKMSTIAERNLKPDTGTTLKKVLQLGLEPYMEQFEQVSAGASKEFSLEKALRKMQEDWEPVIFNTAKYKDSELTILSSVDDIQQILDDHIVKTQTMKGSPFIKPFEEEIKNWEARLLLIQAIIDVWLKVQSQWMYLDPIFSSEDINQQMPEEGRLFTTVDRNYKDIMRHLEKDTHVCIESKLIISLEMGKSIFGP</sequence>
<evidence type="ECO:0000256" key="10">
    <source>
        <dbReference type="ARBA" id="ARBA00023212"/>
    </source>
</evidence>
<proteinExistence type="predicted"/>
<dbReference type="InterPro" id="IPR026983">
    <property type="entry name" value="DHC"/>
</dbReference>
<keyword evidence="14" id="KW-0472">Membrane</keyword>